<dbReference type="GeneID" id="16078039"/>
<dbReference type="SUPFAM" id="SSF52540">
    <property type="entry name" value="P-loop containing nucleoside triphosphate hydrolases"/>
    <property type="match status" value="1"/>
</dbReference>
<proteinExistence type="predicted"/>
<dbReference type="OMA" id="ASERMKW"/>
<dbReference type="Gene3D" id="3.40.50.300">
    <property type="entry name" value="P-loop containing nucleotide triphosphate hydrolases"/>
    <property type="match status" value="1"/>
</dbReference>
<name>F2U0F3_SALR5</name>
<dbReference type="AlphaFoldDB" id="F2U0F3"/>
<reference evidence="1" key="1">
    <citation type="submission" date="2009-08" db="EMBL/GenBank/DDBJ databases">
        <title>Annotation of Salpingoeca rosetta.</title>
        <authorList>
            <consortium name="The Broad Institute Genome Sequencing Platform"/>
            <person name="Russ C."/>
            <person name="Cuomo C."/>
            <person name="Burger G."/>
            <person name="Gray M.W."/>
            <person name="Holland P.W.H."/>
            <person name="King N."/>
            <person name="Lang F.B.F."/>
            <person name="Roger A.J."/>
            <person name="Ruiz-Trillo I."/>
            <person name="Young S.K."/>
            <person name="Zeng Q."/>
            <person name="Gargeya S."/>
            <person name="Alvarado L."/>
            <person name="Berlin A."/>
            <person name="Chapman S.B."/>
            <person name="Chen Z."/>
            <person name="Freedman E."/>
            <person name="Gellesch M."/>
            <person name="Goldberg J."/>
            <person name="Griggs A."/>
            <person name="Gujja S."/>
            <person name="Heilman E."/>
            <person name="Heiman D."/>
            <person name="Howarth C."/>
            <person name="Mehta T."/>
            <person name="Neiman D."/>
            <person name="Pearson M."/>
            <person name="Roberts A."/>
            <person name="Saif S."/>
            <person name="Shea T."/>
            <person name="Shenoy N."/>
            <person name="Sisk P."/>
            <person name="Stolte C."/>
            <person name="Sykes S."/>
            <person name="White J."/>
            <person name="Yandava C."/>
            <person name="Haas B."/>
            <person name="Nusbaum C."/>
            <person name="Birren B."/>
        </authorList>
    </citation>
    <scope>NUCLEOTIDE SEQUENCE [LARGE SCALE GENOMIC DNA]</scope>
    <source>
        <strain evidence="1">ATCC 50818</strain>
    </source>
</reference>
<dbReference type="EMBL" id="GL832958">
    <property type="protein sequence ID" value="EGD80881.1"/>
    <property type="molecule type" value="Genomic_DNA"/>
</dbReference>
<dbReference type="KEGG" id="sre:PTSG_01467"/>
<dbReference type="InterPro" id="IPR027417">
    <property type="entry name" value="P-loop_NTPase"/>
</dbReference>
<sequence>MGVVVAIHGPTCSGKTRLAQALQRRLVQRQEQQQQEGSRANKERAACVIVHQDDFYKQNVDAISRITVNGQACHDWDSPAALLVDTLVEHIQRLSSHPFVCEERRKQRTYEGTPEMPGYFAQHAFPASERMKWGLVHARLAAQEQACHVSRNRINNVEDAGVGRGHPAPSQDAALARARVFLVPSPVRTSTELSLCRAIQESPCQ</sequence>
<dbReference type="Proteomes" id="UP000007799">
    <property type="component" value="Unassembled WGS sequence"/>
</dbReference>
<organism evidence="2">
    <name type="scientific">Salpingoeca rosetta (strain ATCC 50818 / BSB-021)</name>
    <dbReference type="NCBI Taxonomy" id="946362"/>
    <lineage>
        <taxon>Eukaryota</taxon>
        <taxon>Choanoflagellata</taxon>
        <taxon>Craspedida</taxon>
        <taxon>Salpingoecidae</taxon>
        <taxon>Salpingoeca</taxon>
    </lineage>
</organism>
<keyword evidence="2" id="KW-1185">Reference proteome</keyword>
<evidence type="ECO:0000313" key="2">
    <source>
        <dbReference type="Proteomes" id="UP000007799"/>
    </source>
</evidence>
<protein>
    <submittedName>
        <fullName evidence="1">Uncharacterized protein</fullName>
    </submittedName>
</protein>
<evidence type="ECO:0000313" key="1">
    <source>
        <dbReference type="EMBL" id="EGD80881.1"/>
    </source>
</evidence>
<gene>
    <name evidence="1" type="ORF">PTSG_01467</name>
</gene>
<accession>F2U0F3</accession>
<dbReference type="InParanoid" id="F2U0F3"/>
<dbReference type="RefSeq" id="XP_004997442.1">
    <property type="nucleotide sequence ID" value="XM_004997385.1"/>
</dbReference>
<dbReference type="STRING" id="946362.F2U0F3"/>